<dbReference type="PROSITE" id="PS00107">
    <property type="entry name" value="PROTEIN_KINASE_ATP"/>
    <property type="match status" value="1"/>
</dbReference>
<proteinExistence type="inferred from homology"/>
<feature type="domain" description="Protein kinase" evidence="9">
    <location>
        <begin position="13"/>
        <end position="286"/>
    </location>
</feature>
<dbReference type="InterPro" id="IPR017441">
    <property type="entry name" value="Protein_kinase_ATP_BS"/>
</dbReference>
<feature type="domain" description="PASTA" evidence="10">
    <location>
        <begin position="475"/>
        <end position="534"/>
    </location>
</feature>
<keyword evidence="5" id="KW-0418">Kinase</keyword>
<evidence type="ECO:0000313" key="11">
    <source>
        <dbReference type="EMBL" id="MEN1947770.1"/>
    </source>
</evidence>
<evidence type="ECO:0000256" key="2">
    <source>
        <dbReference type="ARBA" id="ARBA00012513"/>
    </source>
</evidence>
<feature type="compositionally biased region" description="Pro residues" evidence="8">
    <location>
        <begin position="539"/>
        <end position="557"/>
    </location>
</feature>
<dbReference type="Gene3D" id="3.30.10.20">
    <property type="match status" value="2"/>
</dbReference>
<dbReference type="InterPro" id="IPR000719">
    <property type="entry name" value="Prot_kinase_dom"/>
</dbReference>
<keyword evidence="6 7" id="KW-0067">ATP-binding</keyword>
<accession>A0ABU9W7Z9</accession>
<feature type="compositionally biased region" description="Pro residues" evidence="8">
    <location>
        <begin position="565"/>
        <end position="578"/>
    </location>
</feature>
<keyword evidence="4 7" id="KW-0547">Nucleotide-binding</keyword>
<dbReference type="InterPro" id="IPR050660">
    <property type="entry name" value="NEK_Ser/Thr_kinase"/>
</dbReference>
<feature type="region of interest" description="Disordered" evidence="8">
    <location>
        <begin position="289"/>
        <end position="352"/>
    </location>
</feature>
<dbReference type="CDD" id="cd14014">
    <property type="entry name" value="STKc_PknB_like"/>
    <property type="match status" value="1"/>
</dbReference>
<feature type="compositionally biased region" description="Low complexity" evidence="8">
    <location>
        <begin position="387"/>
        <end position="397"/>
    </location>
</feature>
<sequence length="578" mass="57968">MTGGAELPVADRFDIVELLGSGGSAAVYAAVDRSTGARVALKVLHGHIATDDEARVAFLGAAERTLGLRHPNVAAVIDAGTDESGDEPVVWIAMEHAEGETLNALAAGGTRLTIADALSVASGLLAALEAVHAHGIVHRDITPSNIMVRLDARGRVQPDAVRLIDFGLADVIGSHALAATDASGSLTVRGSAAYVSPEQALGRAIDERGDLYQVGAVVYFALIGRPPFRRPTVDAIVRAHLSAPPPLPSVADPAIPAEIDRLVVRALLKNPAARYSSARDMLEDVLAVTGRDDGDSDDVGRTRVLPAGRMPGASDDATAVIRLPVTTDHAGTAEVRSPTRRAPSRRSKKARTSALAPWTVAAAVAVGLTVSWVVASNAEPASPPAASPAATSAAPSATPVPPDAAVQQVSAVTVPALVGLSLGEARQALVDAGLLLGAVTPADAASAAETVLAASTGEGASIERDSVIDLTVASGSNVVPDVAGRSTADATAALQAAGFAPAPGSDSSAVADGTTPAAGERLPLGTPVTIVPRESAAPSPTPTEPVSPPAPPEPTSSPSPSAGPSTPPIATPEPTPAP</sequence>
<evidence type="ECO:0000256" key="8">
    <source>
        <dbReference type="SAM" id="MobiDB-lite"/>
    </source>
</evidence>
<dbReference type="InterPro" id="IPR008266">
    <property type="entry name" value="Tyr_kinase_AS"/>
</dbReference>
<dbReference type="PANTHER" id="PTHR43671:SF13">
    <property type="entry name" value="SERINE_THREONINE-PROTEIN KINASE NEK2"/>
    <property type="match status" value="1"/>
</dbReference>
<organism evidence="11 12">
    <name type="scientific">Leifsonia stereocauli</name>
    <dbReference type="NCBI Taxonomy" id="3134136"/>
    <lineage>
        <taxon>Bacteria</taxon>
        <taxon>Bacillati</taxon>
        <taxon>Actinomycetota</taxon>
        <taxon>Actinomycetes</taxon>
        <taxon>Micrococcales</taxon>
        <taxon>Microbacteriaceae</taxon>
        <taxon>Leifsonia</taxon>
    </lineage>
</organism>
<feature type="region of interest" description="Disordered" evidence="8">
    <location>
        <begin position="379"/>
        <end position="402"/>
    </location>
</feature>
<dbReference type="CDD" id="cd06577">
    <property type="entry name" value="PASTA_pknB"/>
    <property type="match status" value="1"/>
</dbReference>
<dbReference type="InterPro" id="IPR005543">
    <property type="entry name" value="PASTA_dom"/>
</dbReference>
<feature type="compositionally biased region" description="Basic and acidic residues" evidence="8">
    <location>
        <begin position="290"/>
        <end position="301"/>
    </location>
</feature>
<dbReference type="SMART" id="SM00740">
    <property type="entry name" value="PASTA"/>
    <property type="match status" value="2"/>
</dbReference>
<feature type="compositionally biased region" description="Basic residues" evidence="8">
    <location>
        <begin position="338"/>
        <end position="351"/>
    </location>
</feature>
<dbReference type="InterPro" id="IPR011009">
    <property type="entry name" value="Kinase-like_dom_sf"/>
</dbReference>
<dbReference type="PROSITE" id="PS50011">
    <property type="entry name" value="PROTEIN_KINASE_DOM"/>
    <property type="match status" value="1"/>
</dbReference>
<dbReference type="Pfam" id="PF03793">
    <property type="entry name" value="PASTA"/>
    <property type="match status" value="2"/>
</dbReference>
<dbReference type="Gene3D" id="3.30.200.20">
    <property type="entry name" value="Phosphorylase Kinase, domain 1"/>
    <property type="match status" value="1"/>
</dbReference>
<dbReference type="PROSITE" id="PS51178">
    <property type="entry name" value="PASTA"/>
    <property type="match status" value="2"/>
</dbReference>
<keyword evidence="12" id="KW-1185">Reference proteome</keyword>
<evidence type="ECO:0000256" key="3">
    <source>
        <dbReference type="ARBA" id="ARBA00022679"/>
    </source>
</evidence>
<reference evidence="11 12" key="1">
    <citation type="submission" date="2024-03" db="EMBL/GenBank/DDBJ databases">
        <title>YIM 134122 draft genome.</title>
        <authorList>
            <person name="Zuo S."/>
            <person name="Xiong L."/>
        </authorList>
    </citation>
    <scope>NUCLEOTIDE SEQUENCE [LARGE SCALE GENOMIC DNA]</scope>
    <source>
        <strain evidence="11 12">YIM 134122</strain>
    </source>
</reference>
<dbReference type="PROSITE" id="PS00109">
    <property type="entry name" value="PROTEIN_KINASE_TYR"/>
    <property type="match status" value="1"/>
</dbReference>
<name>A0ABU9W7Z9_9MICO</name>
<evidence type="ECO:0000256" key="4">
    <source>
        <dbReference type="ARBA" id="ARBA00022741"/>
    </source>
</evidence>
<feature type="domain" description="PASTA" evidence="10">
    <location>
        <begin position="408"/>
        <end position="474"/>
    </location>
</feature>
<feature type="region of interest" description="Disordered" evidence="8">
    <location>
        <begin position="499"/>
        <end position="578"/>
    </location>
</feature>
<evidence type="ECO:0000259" key="10">
    <source>
        <dbReference type="PROSITE" id="PS51178"/>
    </source>
</evidence>
<evidence type="ECO:0000256" key="5">
    <source>
        <dbReference type="ARBA" id="ARBA00022777"/>
    </source>
</evidence>
<dbReference type="EMBL" id="JBCLVG010000003">
    <property type="protein sequence ID" value="MEN1947770.1"/>
    <property type="molecule type" value="Genomic_DNA"/>
</dbReference>
<dbReference type="Proteomes" id="UP001425155">
    <property type="component" value="Unassembled WGS sequence"/>
</dbReference>
<evidence type="ECO:0000256" key="1">
    <source>
        <dbReference type="ARBA" id="ARBA00010886"/>
    </source>
</evidence>
<dbReference type="Pfam" id="PF00069">
    <property type="entry name" value="Pkinase"/>
    <property type="match status" value="1"/>
</dbReference>
<keyword evidence="3" id="KW-0808">Transferase</keyword>
<evidence type="ECO:0000256" key="7">
    <source>
        <dbReference type="PROSITE-ProRule" id="PRU10141"/>
    </source>
</evidence>
<dbReference type="EC" id="2.7.11.1" evidence="2"/>
<comment type="caution">
    <text evidence="11">The sequence shown here is derived from an EMBL/GenBank/DDBJ whole genome shotgun (WGS) entry which is preliminary data.</text>
</comment>
<dbReference type="Gene3D" id="1.10.510.10">
    <property type="entry name" value="Transferase(Phosphotransferase) domain 1"/>
    <property type="match status" value="1"/>
</dbReference>
<protein>
    <recommendedName>
        <fullName evidence="2">non-specific serine/threonine protein kinase</fullName>
        <ecNumber evidence="2">2.7.11.1</ecNumber>
    </recommendedName>
</protein>
<evidence type="ECO:0000313" key="12">
    <source>
        <dbReference type="Proteomes" id="UP001425155"/>
    </source>
</evidence>
<comment type="similarity">
    <text evidence="1">Belongs to the protein kinase superfamily. NEK Ser/Thr protein kinase family. NIMA subfamily.</text>
</comment>
<evidence type="ECO:0000256" key="6">
    <source>
        <dbReference type="ARBA" id="ARBA00022840"/>
    </source>
</evidence>
<evidence type="ECO:0000259" key="9">
    <source>
        <dbReference type="PROSITE" id="PS50011"/>
    </source>
</evidence>
<dbReference type="SUPFAM" id="SSF56112">
    <property type="entry name" value="Protein kinase-like (PK-like)"/>
    <property type="match status" value="1"/>
</dbReference>
<dbReference type="RefSeq" id="WP_342115350.1">
    <property type="nucleotide sequence ID" value="NZ_JBCAUN010000003.1"/>
</dbReference>
<gene>
    <name evidence="11" type="ORF">WJX64_14525</name>
</gene>
<feature type="binding site" evidence="7">
    <location>
        <position position="42"/>
    </location>
    <ligand>
        <name>ATP</name>
        <dbReference type="ChEBI" id="CHEBI:30616"/>
    </ligand>
</feature>
<dbReference type="PANTHER" id="PTHR43671">
    <property type="entry name" value="SERINE/THREONINE-PROTEIN KINASE NEK"/>
    <property type="match status" value="1"/>
</dbReference>